<dbReference type="Pfam" id="PF24837">
    <property type="entry name" value="AMIN-like"/>
    <property type="match status" value="1"/>
</dbReference>
<accession>A0A7M4DN60</accession>
<evidence type="ECO:0000256" key="1">
    <source>
        <dbReference type="SAM" id="MobiDB-lite"/>
    </source>
</evidence>
<comment type="caution">
    <text evidence="4">The sequence shown here is derived from an EMBL/GenBank/DDBJ whole genome shotgun (WGS) entry which is preliminary data.</text>
</comment>
<dbReference type="Proteomes" id="UP000419743">
    <property type="component" value="Unassembled WGS sequence"/>
</dbReference>
<dbReference type="RefSeq" id="WP_156742247.1">
    <property type="nucleotide sequence ID" value="NZ_CACRYJ010000053.1"/>
</dbReference>
<evidence type="ECO:0000259" key="3">
    <source>
        <dbReference type="Pfam" id="PF24837"/>
    </source>
</evidence>
<evidence type="ECO:0000313" key="4">
    <source>
        <dbReference type="EMBL" id="VZO38870.1"/>
    </source>
</evidence>
<feature type="domain" description="AMIN-like" evidence="3">
    <location>
        <begin position="93"/>
        <end position="219"/>
    </location>
</feature>
<feature type="region of interest" description="Disordered" evidence="1">
    <location>
        <begin position="21"/>
        <end position="90"/>
    </location>
</feature>
<name>A0A7M4DN60_9MICO</name>
<proteinExistence type="predicted"/>
<feature type="chain" id="PRO_5039270541" description="AMIN-like domain-containing protein" evidence="2">
    <location>
        <begin position="22"/>
        <end position="222"/>
    </location>
</feature>
<keyword evidence="5" id="KW-1185">Reference proteome</keyword>
<evidence type="ECO:0000256" key="2">
    <source>
        <dbReference type="SAM" id="SignalP"/>
    </source>
</evidence>
<feature type="compositionally biased region" description="Low complexity" evidence="1">
    <location>
        <begin position="21"/>
        <end position="62"/>
    </location>
</feature>
<evidence type="ECO:0000313" key="5">
    <source>
        <dbReference type="Proteomes" id="UP000419743"/>
    </source>
</evidence>
<gene>
    <name evidence="4" type="ORF">HALOF300_03588</name>
</gene>
<dbReference type="EMBL" id="CACRYJ010000053">
    <property type="protein sequence ID" value="VZO38870.1"/>
    <property type="molecule type" value="Genomic_DNA"/>
</dbReference>
<dbReference type="InterPro" id="IPR056303">
    <property type="entry name" value="AMIN-like"/>
</dbReference>
<dbReference type="AlphaFoldDB" id="A0A7M4DN60"/>
<protein>
    <recommendedName>
        <fullName evidence="3">AMIN-like domain-containing protein</fullName>
    </recommendedName>
</protein>
<reference evidence="4 5" key="1">
    <citation type="submission" date="2019-11" db="EMBL/GenBank/DDBJ databases">
        <authorList>
            <person name="Criscuolo A."/>
        </authorList>
    </citation>
    <scope>NUCLEOTIDE SEQUENCE [LARGE SCALE GENOMIC DNA]</scope>
    <source>
        <strain evidence="4">CIP111667</strain>
    </source>
</reference>
<keyword evidence="2" id="KW-0732">Signal</keyword>
<sequence length="222" mass="23226">MTRNRHLLTLAAAGAALALLAGCSSGPGDDDPTPTATTTEETPSATETATEPSPSETGSPETGHTDDDIDDPPPFPADATEDTGEPAGEPDLLLTDVRAAEHDGFDRVVLEFVGTGTPGWRASYTDAPAQEGSGNPIDLEGDADLQIFVSNTRYPDEGETGFWEGPSQFETEGEEVEEVNVPGTFEGETQAVLGIDSVGAPFRVFALTDPVRVVIDVQHVAD</sequence>
<feature type="signal peptide" evidence="2">
    <location>
        <begin position="1"/>
        <end position="21"/>
    </location>
</feature>
<organism evidence="4 5">
    <name type="scientific">Occultella aeris</name>
    <dbReference type="NCBI Taxonomy" id="2761496"/>
    <lineage>
        <taxon>Bacteria</taxon>
        <taxon>Bacillati</taxon>
        <taxon>Actinomycetota</taxon>
        <taxon>Actinomycetes</taxon>
        <taxon>Micrococcales</taxon>
        <taxon>Ruaniaceae</taxon>
        <taxon>Occultella</taxon>
    </lineage>
</organism>
<dbReference type="PROSITE" id="PS51257">
    <property type="entry name" value="PROKAR_LIPOPROTEIN"/>
    <property type="match status" value="1"/>
</dbReference>